<reference evidence="3 4" key="1">
    <citation type="submission" date="2024-09" db="EMBL/GenBank/DDBJ databases">
        <authorList>
            <person name="Zhang Z.-H."/>
        </authorList>
    </citation>
    <scope>NUCLEOTIDE SEQUENCE [LARGE SCALE GENOMIC DNA]</scope>
    <source>
        <strain evidence="3 4">HHTR114</strain>
    </source>
</reference>
<dbReference type="EMBL" id="JBHPON010000003">
    <property type="protein sequence ID" value="MFC6037761.1"/>
    <property type="molecule type" value="Genomic_DNA"/>
</dbReference>
<dbReference type="Pfam" id="PF14397">
    <property type="entry name" value="ATPgrasp_ST"/>
    <property type="match status" value="1"/>
</dbReference>
<dbReference type="InterPro" id="IPR011761">
    <property type="entry name" value="ATP-grasp"/>
</dbReference>
<dbReference type="NCBIfam" id="TIGR02291">
    <property type="entry name" value="rimK_rel_E_lig"/>
    <property type="match status" value="1"/>
</dbReference>
<accession>A0ABW1L3L8</accession>
<evidence type="ECO:0000313" key="4">
    <source>
        <dbReference type="Proteomes" id="UP001596116"/>
    </source>
</evidence>
<dbReference type="InterPro" id="IPR011758">
    <property type="entry name" value="RimK-rel_E_lig"/>
</dbReference>
<proteinExistence type="predicted"/>
<evidence type="ECO:0000256" key="1">
    <source>
        <dbReference type="PROSITE-ProRule" id="PRU00409"/>
    </source>
</evidence>
<keyword evidence="4" id="KW-1185">Reference proteome</keyword>
<evidence type="ECO:0000259" key="2">
    <source>
        <dbReference type="PROSITE" id="PS50975"/>
    </source>
</evidence>
<dbReference type="SUPFAM" id="SSF56059">
    <property type="entry name" value="Glutathione synthetase ATP-binding domain-like"/>
    <property type="match status" value="1"/>
</dbReference>
<organism evidence="3 4">
    <name type="scientific">Hyphococcus aureus</name>
    <dbReference type="NCBI Taxonomy" id="2666033"/>
    <lineage>
        <taxon>Bacteria</taxon>
        <taxon>Pseudomonadati</taxon>
        <taxon>Pseudomonadota</taxon>
        <taxon>Alphaproteobacteria</taxon>
        <taxon>Parvularculales</taxon>
        <taxon>Parvularculaceae</taxon>
        <taxon>Hyphococcus</taxon>
    </lineage>
</organism>
<feature type="domain" description="ATP-grasp" evidence="2">
    <location>
        <begin position="43"/>
        <end position="296"/>
    </location>
</feature>
<evidence type="ECO:0000313" key="3">
    <source>
        <dbReference type="EMBL" id="MFC6037761.1"/>
    </source>
</evidence>
<dbReference type="Gene3D" id="3.30.470.20">
    <property type="entry name" value="ATP-grasp fold, B domain"/>
    <property type="match status" value="1"/>
</dbReference>
<gene>
    <name evidence="3" type="ORF">ACFMB1_19570</name>
</gene>
<dbReference type="Gene3D" id="3.30.1490.20">
    <property type="entry name" value="ATP-grasp fold, A domain"/>
    <property type="match status" value="1"/>
</dbReference>
<dbReference type="PANTHER" id="PTHR21621:SF0">
    <property type="entry name" value="BETA-CITRYLGLUTAMATE SYNTHASE B-RELATED"/>
    <property type="match status" value="1"/>
</dbReference>
<dbReference type="InterPro" id="IPR039523">
    <property type="entry name" value="RimK-rel_E_lig_ATP-grasp"/>
</dbReference>
<sequence length="331" mass="36477">MYNTIKALRANGVIGINERNVKYVNALNPRKFLVRVDDKFLTKQIVAPAGIATPELYGVIKDARDMKRLPEFINHPDGFVIKPAQGSQGKGIIVVEGPLKGGWRLSSGRRIDLDTMKFQINNMLSGMYSLGGQPDKALIEYRVKFDDVFGKISYRGVPDIRVIVVKGIPVFGMLRLPTAESDGKANLHKGGVGCGVDLATGKTMRAMQHDQFIDIHPDTAHPLEDVQTPYWDDILLMAAKCYEVTELGYIGVDVVLDRDKGPMLLELNARPGISIQIANRRGLGFVLDKAMKLGDEKRTPEERVALAKTLSDTAPVKPAMIEPEAPQEQSS</sequence>
<dbReference type="PANTHER" id="PTHR21621">
    <property type="entry name" value="RIBOSOMAL PROTEIN S6 MODIFICATION PROTEIN"/>
    <property type="match status" value="1"/>
</dbReference>
<dbReference type="RefSeq" id="WP_379880844.1">
    <property type="nucleotide sequence ID" value="NZ_JBHPON010000003.1"/>
</dbReference>
<dbReference type="InterPro" id="IPR013815">
    <property type="entry name" value="ATP_grasp_subdomain_1"/>
</dbReference>
<protein>
    <submittedName>
        <fullName evidence="3">Alpha-L-glutamate ligase-like protein</fullName>
    </submittedName>
</protein>
<dbReference type="PROSITE" id="PS50975">
    <property type="entry name" value="ATP_GRASP"/>
    <property type="match status" value="1"/>
</dbReference>
<keyword evidence="1" id="KW-0067">ATP-binding</keyword>
<keyword evidence="1" id="KW-0547">Nucleotide-binding</keyword>
<dbReference type="Proteomes" id="UP001596116">
    <property type="component" value="Unassembled WGS sequence"/>
</dbReference>
<name>A0ABW1L3L8_9PROT</name>
<comment type="caution">
    <text evidence="3">The sequence shown here is derived from an EMBL/GenBank/DDBJ whole genome shotgun (WGS) entry which is preliminary data.</text>
</comment>